<keyword evidence="11" id="KW-1185">Reference proteome</keyword>
<dbReference type="PANTHER" id="PTHR43253">
    <property type="entry name" value="TRICORN PROTEASE HOMOLOG 2-RELATED"/>
    <property type="match status" value="1"/>
</dbReference>
<dbReference type="Gene3D" id="2.30.42.10">
    <property type="match status" value="1"/>
</dbReference>
<evidence type="ECO:0000256" key="4">
    <source>
        <dbReference type="ARBA" id="ARBA00022670"/>
    </source>
</evidence>
<dbReference type="SUPFAM" id="SSF69304">
    <property type="entry name" value="Tricorn protease N-terminal domain"/>
    <property type="match status" value="1"/>
</dbReference>
<dbReference type="GeneID" id="91471085"/>
<evidence type="ECO:0000313" key="11">
    <source>
        <dbReference type="Proteomes" id="UP000649259"/>
    </source>
</evidence>
<dbReference type="InterPro" id="IPR028204">
    <property type="entry name" value="Tricorn_C1"/>
</dbReference>
<comment type="function">
    <text evidence="7">Degrades oligopeptides.</text>
</comment>
<dbReference type="PANTHER" id="PTHR43253:SF1">
    <property type="entry name" value="TRICORN PROTEASE HOMOLOG 2-RELATED"/>
    <property type="match status" value="1"/>
</dbReference>
<evidence type="ECO:0000256" key="5">
    <source>
        <dbReference type="ARBA" id="ARBA00022801"/>
    </source>
</evidence>
<dbReference type="Gene3D" id="3.90.226.10">
    <property type="entry name" value="2-enoyl-CoA Hydratase, Chain A, domain 1"/>
    <property type="match status" value="1"/>
</dbReference>
<keyword evidence="3 7" id="KW-0963">Cytoplasm</keyword>
<dbReference type="Gene3D" id="2.120.10.60">
    <property type="entry name" value="Tricorn protease N-terminal domain"/>
    <property type="match status" value="1"/>
</dbReference>
<dbReference type="Gene3D" id="2.130.10.10">
    <property type="entry name" value="YVTN repeat-like/Quinoprotein amine dehydrogenase"/>
    <property type="match status" value="1"/>
</dbReference>
<dbReference type="InterPro" id="IPR005151">
    <property type="entry name" value="Tail-specific_protease"/>
</dbReference>
<comment type="caution">
    <text evidence="10">The sequence shown here is derived from an EMBL/GenBank/DDBJ whole genome shotgun (WGS) entry which is preliminary data.</text>
</comment>
<dbReference type="Pfam" id="PF26550">
    <property type="entry name" value="Tricorn_2nd"/>
    <property type="match status" value="1"/>
</dbReference>
<proteinExistence type="inferred from homology"/>
<dbReference type="Gene3D" id="3.30.750.44">
    <property type="match status" value="1"/>
</dbReference>
<organism evidence="10 11">
    <name type="scientific">Streptomyces asoensis</name>
    <dbReference type="NCBI Taxonomy" id="249586"/>
    <lineage>
        <taxon>Bacteria</taxon>
        <taxon>Bacillati</taxon>
        <taxon>Actinomycetota</taxon>
        <taxon>Actinomycetes</taxon>
        <taxon>Kitasatosporales</taxon>
        <taxon>Streptomycetaceae</taxon>
        <taxon>Streptomyces</taxon>
    </lineage>
</organism>
<dbReference type="InterPro" id="IPR012393">
    <property type="entry name" value="Tricorn_protease"/>
</dbReference>
<dbReference type="EMBL" id="BNEB01000003">
    <property type="protein sequence ID" value="GHI61556.1"/>
    <property type="molecule type" value="Genomic_DNA"/>
</dbReference>
<evidence type="ECO:0000256" key="2">
    <source>
        <dbReference type="ARBA" id="ARBA00008524"/>
    </source>
</evidence>
<dbReference type="InterPro" id="IPR015943">
    <property type="entry name" value="WD40/YVTN_repeat-like_dom_sf"/>
</dbReference>
<dbReference type="EC" id="3.4.21.-" evidence="7"/>
<comment type="similarity">
    <text evidence="2 7">Belongs to the peptidase S41B family.</text>
</comment>
<dbReference type="Pfam" id="PF03572">
    <property type="entry name" value="Peptidase_S41"/>
    <property type="match status" value="1"/>
</dbReference>
<dbReference type="Pfam" id="PF14684">
    <property type="entry name" value="Tricorn_C1"/>
    <property type="match status" value="1"/>
</dbReference>
<dbReference type="SMART" id="SM00245">
    <property type="entry name" value="TSPc"/>
    <property type="match status" value="1"/>
</dbReference>
<evidence type="ECO:0000256" key="8">
    <source>
        <dbReference type="SAM" id="MobiDB-lite"/>
    </source>
</evidence>
<dbReference type="InterPro" id="IPR036034">
    <property type="entry name" value="PDZ_sf"/>
</dbReference>
<dbReference type="SUPFAM" id="SSF52096">
    <property type="entry name" value="ClpP/crotonase"/>
    <property type="match status" value="1"/>
</dbReference>
<sequence>MSYLRLPHLNGDLLCFVAEDDLWLAPLDGPGRAWRLTADRTKAGHPRFSPDGSQIAYTSWRSLVPEIHLVPVDGGPGRQLTYWGSSDTQVRGWTPPDQDGTSDILAVASHGEPFSYFTWAYKLATDGDPGRKLPWGPVSDLQCADLDGERRTLLLTGTPPHEPAAWKRYRGGATGRLWLHGHRLLEDLDGHLHSPLFAGGRIAFLSDHEGVGNLYSCAHDGSDLRRHTDHDAFYARHAASDGTRVVYQCAGDLWIVDDLAAGSAPRRIDVRLGGPRAGRRPYQIPAAQHVDGISVDETGRASAVVVRGSLYWLTHRDGPARTITDTPGVRVRLPEMLGPGGRIAYVTDAEGEDAVEIAHLPRATGAREPRRLAAGRLGRVLEMVCDPQGERLAVASHDGRLLLITVPDDLTVPDGDPEDAPEGDSPPGGGAEVTELAASANGPVRDLAFSPDGSWLTWSHPGIGRSLRQIRMARMKDRLVVDVTDGRFEDENPVFTRDGRYLAFLSWRGFDPVYDVHTGDLSFPLGCRPYLVPLSSATPSPFALTPEGRPAAGGLDPVADDEGGDGTVTVETEGLESRVTPFPVPASKYSALYPVAGGGLVWLRWPISGALGETFANPDDTSGRPTLEHFGIGKAKRTELVDHLDWFALSGDGSRLVVVDEGDLRAVPSSESGDLDSTVWIDLRRILHEVDPGAEWRQSYEEAGRLIRAYFWDPGMCGIDWDAILDQYRPLVERVASPDEFADLLREVLGELGTSHAYVTAARRNEGPPHYQRLQGLLGANLVHREAGWTVRRILPGDSSDSKARSPLAGTGIREGAVLTHVNGRAVDPVTGPYPLLAGAGGTTVELTFTPAEGAGGRPRRVAVVPLTDERTLRYQDWVAKRRAVVRELSDGRCGYLHIPDMGGSGWAQFNRDLRMEMSRPALLVDVRGNAGGHISELVVEKLTRRILGWDLTRDAQPVSYASNAPRGPVVALADEATSSDGDMITAAFKLLGLGPVVGQRTWGGVVGMTGRHRLGDGTVITVPMNAAWFDAYGWSVENEGVTPDLEVLRTPLDWAEGRHAQLDDAVRLALDLLTDHPPATPPGHENVPDRSRPPLPPRDAG</sequence>
<reference evidence="11" key="1">
    <citation type="submission" date="2023-07" db="EMBL/GenBank/DDBJ databases">
        <title>Whole genome shotgun sequence of Streptomyces cacaoi subsp. asoensis NBRC 13813.</title>
        <authorList>
            <person name="Komaki H."/>
            <person name="Tamura T."/>
        </authorList>
    </citation>
    <scope>NUCLEOTIDE SEQUENCE [LARGE SCALE GENOMIC DNA]</scope>
    <source>
        <strain evidence="11">NBRC 13813</strain>
    </source>
</reference>
<dbReference type="InterPro" id="IPR029045">
    <property type="entry name" value="ClpP/crotonase-like_dom_sf"/>
</dbReference>
<feature type="region of interest" description="Disordered" evidence="8">
    <location>
        <begin position="408"/>
        <end position="430"/>
    </location>
</feature>
<dbReference type="InterPro" id="IPR029414">
    <property type="entry name" value="Tricorn_PDZ"/>
</dbReference>
<protein>
    <recommendedName>
        <fullName evidence="7">Tricorn protease homolog</fullName>
        <ecNumber evidence="7">3.4.21.-</ecNumber>
    </recommendedName>
</protein>
<dbReference type="PIRSF" id="PIRSF036421">
    <property type="entry name" value="Tricorn_protease"/>
    <property type="match status" value="1"/>
</dbReference>
<dbReference type="Pfam" id="PF26549">
    <property type="entry name" value="Tricorn_N"/>
    <property type="match status" value="1"/>
</dbReference>
<evidence type="ECO:0000256" key="1">
    <source>
        <dbReference type="ARBA" id="ARBA00004496"/>
    </source>
</evidence>
<dbReference type="CDD" id="cd07562">
    <property type="entry name" value="Peptidase_S41_TRI"/>
    <property type="match status" value="1"/>
</dbReference>
<evidence type="ECO:0000313" key="10">
    <source>
        <dbReference type="EMBL" id="GHI61556.1"/>
    </source>
</evidence>
<dbReference type="Proteomes" id="UP000649259">
    <property type="component" value="Unassembled WGS sequence"/>
</dbReference>
<feature type="domain" description="Tail specific protease" evidence="9">
    <location>
        <begin position="857"/>
        <end position="1049"/>
    </location>
</feature>
<evidence type="ECO:0000256" key="6">
    <source>
        <dbReference type="ARBA" id="ARBA00022825"/>
    </source>
</evidence>
<gene>
    <name evidence="10" type="ORF">Saso_32060</name>
</gene>
<dbReference type="SUPFAM" id="SSF69322">
    <property type="entry name" value="Tricorn protease domain 2"/>
    <property type="match status" value="1"/>
</dbReference>
<evidence type="ECO:0000256" key="7">
    <source>
        <dbReference type="PIRNR" id="PIRNR036421"/>
    </source>
</evidence>
<comment type="subcellular location">
    <subcellularLocation>
        <location evidence="1 7">Cytoplasm</location>
    </subcellularLocation>
</comment>
<keyword evidence="6 7" id="KW-0720">Serine protease</keyword>
<evidence type="ECO:0000259" key="9">
    <source>
        <dbReference type="SMART" id="SM00245"/>
    </source>
</evidence>
<evidence type="ECO:0000256" key="3">
    <source>
        <dbReference type="ARBA" id="ARBA00022490"/>
    </source>
</evidence>
<name>A0ABQ3S0A9_9ACTN</name>
<dbReference type="SUPFAM" id="SSF50156">
    <property type="entry name" value="PDZ domain-like"/>
    <property type="match status" value="1"/>
</dbReference>
<dbReference type="Pfam" id="PF14685">
    <property type="entry name" value="PDZ_Tricorn"/>
    <property type="match status" value="1"/>
</dbReference>
<feature type="region of interest" description="Disordered" evidence="8">
    <location>
        <begin position="1075"/>
        <end position="1102"/>
    </location>
</feature>
<dbReference type="RefSeq" id="WP_189920826.1">
    <property type="nucleotide sequence ID" value="NZ_BMSI01000004.1"/>
</dbReference>
<accession>A0ABQ3S0A9</accession>
<keyword evidence="5 7" id="KW-0378">Hydrolase</keyword>
<keyword evidence="4 7" id="KW-0645">Protease</keyword>